<name>A0A6N6MAF6_9FLAO</name>
<keyword evidence="1" id="KW-0472">Membrane</keyword>
<keyword evidence="1" id="KW-1133">Transmembrane helix</keyword>
<sequence>MPKLRIYRKREWINKLRAIDLYVNDEKVASIDDGETIEIEIPEGEVVFYSKIDWARSNTLKISGDTDVELSSFMSRNKALRYVFLSFLAISFIATVTSLLLNDLIPQAVMYVLLGVSIIILGVMGYFLTVGRKKYLFLRGASKVTET</sequence>
<proteinExistence type="predicted"/>
<feature type="transmembrane region" description="Helical" evidence="1">
    <location>
        <begin position="108"/>
        <end position="129"/>
    </location>
</feature>
<evidence type="ECO:0000313" key="2">
    <source>
        <dbReference type="EMBL" id="KAB1065246.1"/>
    </source>
</evidence>
<keyword evidence="3" id="KW-1185">Reference proteome</keyword>
<evidence type="ECO:0000256" key="1">
    <source>
        <dbReference type="SAM" id="Phobius"/>
    </source>
</evidence>
<evidence type="ECO:0000313" key="3">
    <source>
        <dbReference type="Proteomes" id="UP000435357"/>
    </source>
</evidence>
<protein>
    <submittedName>
        <fullName evidence="2">Uncharacterized protein</fullName>
    </submittedName>
</protein>
<dbReference type="Proteomes" id="UP000435357">
    <property type="component" value="Unassembled WGS sequence"/>
</dbReference>
<feature type="transmembrane region" description="Helical" evidence="1">
    <location>
        <begin position="82"/>
        <end position="102"/>
    </location>
</feature>
<comment type="caution">
    <text evidence="2">The sequence shown here is derived from an EMBL/GenBank/DDBJ whole genome shotgun (WGS) entry which is preliminary data.</text>
</comment>
<dbReference type="EMBL" id="WACR01000003">
    <property type="protein sequence ID" value="KAB1065246.1"/>
    <property type="molecule type" value="Genomic_DNA"/>
</dbReference>
<dbReference type="RefSeq" id="WP_151166955.1">
    <property type="nucleotide sequence ID" value="NZ_WACR01000003.1"/>
</dbReference>
<gene>
    <name evidence="2" type="ORF">F3059_04630</name>
</gene>
<accession>A0A6N6MAF6</accession>
<organism evidence="2 3">
    <name type="scientific">Salibacter halophilus</name>
    <dbReference type="NCBI Taxonomy" id="1803916"/>
    <lineage>
        <taxon>Bacteria</taxon>
        <taxon>Pseudomonadati</taxon>
        <taxon>Bacteroidota</taxon>
        <taxon>Flavobacteriia</taxon>
        <taxon>Flavobacteriales</taxon>
        <taxon>Salibacteraceae</taxon>
        <taxon>Salibacter</taxon>
    </lineage>
</organism>
<keyword evidence="1" id="KW-0812">Transmembrane</keyword>
<dbReference type="OrthoDB" id="2223488at2"/>
<dbReference type="AlphaFoldDB" id="A0A6N6MAF6"/>
<reference evidence="2 3" key="1">
    <citation type="submission" date="2019-09" db="EMBL/GenBank/DDBJ databases">
        <title>Genomes of Cryomorphaceae.</title>
        <authorList>
            <person name="Bowman J.P."/>
        </authorList>
    </citation>
    <scope>NUCLEOTIDE SEQUENCE [LARGE SCALE GENOMIC DNA]</scope>
    <source>
        <strain evidence="2 3">KCTC 52047</strain>
    </source>
</reference>